<dbReference type="PIRSF" id="PIRSF000521">
    <property type="entry name" value="Transaminase_4ab_Lys_Orn"/>
    <property type="match status" value="1"/>
</dbReference>
<dbReference type="InterPro" id="IPR015424">
    <property type="entry name" value="PyrdxlP-dep_Trfase"/>
</dbReference>
<keyword evidence="4 5" id="KW-0663">Pyridoxal phosphate</keyword>
<evidence type="ECO:0000313" key="7">
    <source>
        <dbReference type="Proteomes" id="UP000602745"/>
    </source>
</evidence>
<dbReference type="GO" id="GO:0009448">
    <property type="term" value="P:gamma-aminobutyric acid metabolic process"/>
    <property type="evidence" value="ECO:0007669"/>
    <property type="project" value="TreeGrafter"/>
</dbReference>
<evidence type="ECO:0000256" key="2">
    <source>
        <dbReference type="ARBA" id="ARBA00022576"/>
    </source>
</evidence>
<dbReference type="InterPro" id="IPR015421">
    <property type="entry name" value="PyrdxlP-dep_Trfase_major"/>
</dbReference>
<keyword evidence="7" id="KW-1185">Reference proteome</keyword>
<dbReference type="Proteomes" id="UP000602745">
    <property type="component" value="Unassembled WGS sequence"/>
</dbReference>
<evidence type="ECO:0000256" key="5">
    <source>
        <dbReference type="RuleBase" id="RU003560"/>
    </source>
</evidence>
<dbReference type="Gene3D" id="3.40.640.10">
    <property type="entry name" value="Type I PLP-dependent aspartate aminotransferase-like (Major domain)"/>
    <property type="match status" value="1"/>
</dbReference>
<reference evidence="6" key="1">
    <citation type="journal article" date="2014" name="Int. J. Syst. Evol. Microbiol.">
        <title>Complete genome sequence of Corynebacterium casei LMG S-19264T (=DSM 44701T), isolated from a smear-ripened cheese.</title>
        <authorList>
            <consortium name="US DOE Joint Genome Institute (JGI-PGF)"/>
            <person name="Walter F."/>
            <person name="Albersmeier A."/>
            <person name="Kalinowski J."/>
            <person name="Ruckert C."/>
        </authorList>
    </citation>
    <scope>NUCLEOTIDE SEQUENCE</scope>
    <source>
        <strain evidence="6">CCM 7684</strain>
    </source>
</reference>
<dbReference type="CDD" id="cd00610">
    <property type="entry name" value="OAT_like"/>
    <property type="match status" value="1"/>
</dbReference>
<dbReference type="InterPro" id="IPR015422">
    <property type="entry name" value="PyrdxlP-dep_Trfase_small"/>
</dbReference>
<sequence>MLSNLQTRDVETLLHPYTNLATFRDTGPLILERGEGVFVYDTDGKPYLEGMSGLWCTSLGFNNRELVEAAAEQMGKLPFSHLFGGKSHDPAIELAEKLKELAPGMAKAFFCSSGSEANDTQIKMIWYMNNALGQPQKKKIISRQKAYHGVTVASASLTGLPANHLDFDLPLPGILHTSCPHHYRFAREHESEEEFATRLAEELDALIQAEGPDTVAAFIAEPVMGAGGVIVPPATYFARIQEVLERYDVRLIADEVICGFGRLGTWFGSEMLGMRPHSISVAKALSSAYLPIGAVLVDDAMDDALTEQSRKLGTFGHGTTYSGHPVTAAVALKTLEIYQRDGILEKVRAIIPTFQKRLRALSEHPLVGEARGMGLVGAVELVADKASKRSFDPKRMTAAKAVSFAQEQGLIVRAVANDTVTICPPLIISDEELEMLFDRLEKALDRTAALRD</sequence>
<dbReference type="PANTHER" id="PTHR42684:SF3">
    <property type="entry name" value="ADENOSYLMETHIONINE-8-AMINO-7-OXONONANOATE AMINOTRANSFERASE"/>
    <property type="match status" value="1"/>
</dbReference>
<evidence type="ECO:0000256" key="1">
    <source>
        <dbReference type="ARBA" id="ARBA00008954"/>
    </source>
</evidence>
<proteinExistence type="inferred from homology"/>
<evidence type="ECO:0000313" key="6">
    <source>
        <dbReference type="EMBL" id="GGE35875.1"/>
    </source>
</evidence>
<dbReference type="Gene3D" id="3.90.1150.10">
    <property type="entry name" value="Aspartate Aminotransferase, domain 1"/>
    <property type="match status" value="1"/>
</dbReference>
<dbReference type="EMBL" id="BMCP01000001">
    <property type="protein sequence ID" value="GGE35875.1"/>
    <property type="molecule type" value="Genomic_DNA"/>
</dbReference>
<reference evidence="6" key="2">
    <citation type="submission" date="2020-09" db="EMBL/GenBank/DDBJ databases">
        <authorList>
            <person name="Sun Q."/>
            <person name="Sedlacek I."/>
        </authorList>
    </citation>
    <scope>NUCLEOTIDE SEQUENCE</scope>
    <source>
        <strain evidence="6">CCM 7684</strain>
    </source>
</reference>
<protein>
    <submittedName>
        <fullName evidence="6">Aspartate aminotransferase family protein</fullName>
    </submittedName>
</protein>
<dbReference type="NCBIfam" id="NF005682">
    <property type="entry name" value="PRK07480.1"/>
    <property type="match status" value="1"/>
</dbReference>
<dbReference type="FunFam" id="3.40.640.10:FF:000014">
    <property type="entry name" value="Adenosylmethionine-8-amino-7-oxononanoate aminotransferase, probable"/>
    <property type="match status" value="1"/>
</dbReference>
<comment type="caution">
    <text evidence="6">The sequence shown here is derived from an EMBL/GenBank/DDBJ whole genome shotgun (WGS) entry which is preliminary data.</text>
</comment>
<keyword evidence="2 6" id="KW-0032">Aminotransferase</keyword>
<dbReference type="GO" id="GO:0004015">
    <property type="term" value="F:adenosylmethionine-8-amino-7-oxononanoate transaminase activity"/>
    <property type="evidence" value="ECO:0007669"/>
    <property type="project" value="TreeGrafter"/>
</dbReference>
<dbReference type="RefSeq" id="WP_188408715.1">
    <property type="nucleotide sequence ID" value="NZ_BMCP01000001.1"/>
</dbReference>
<dbReference type="GO" id="GO:0009102">
    <property type="term" value="P:biotin biosynthetic process"/>
    <property type="evidence" value="ECO:0007669"/>
    <property type="project" value="TreeGrafter"/>
</dbReference>
<dbReference type="InterPro" id="IPR005814">
    <property type="entry name" value="Aminotrans_3"/>
</dbReference>
<organism evidence="6 7">
    <name type="scientific">Agaricicola taiwanensis</name>
    <dbReference type="NCBI Taxonomy" id="591372"/>
    <lineage>
        <taxon>Bacteria</taxon>
        <taxon>Pseudomonadati</taxon>
        <taxon>Pseudomonadota</taxon>
        <taxon>Alphaproteobacteria</taxon>
        <taxon>Rhodobacterales</taxon>
        <taxon>Paracoccaceae</taxon>
        <taxon>Agaricicola</taxon>
    </lineage>
</organism>
<gene>
    <name evidence="6" type="ORF">GCM10007276_11650</name>
</gene>
<dbReference type="AlphaFoldDB" id="A0A8J2YC75"/>
<evidence type="ECO:0000256" key="4">
    <source>
        <dbReference type="ARBA" id="ARBA00022898"/>
    </source>
</evidence>
<dbReference type="NCBIfam" id="NF004767">
    <property type="entry name" value="PRK06105.1"/>
    <property type="match status" value="1"/>
</dbReference>
<dbReference type="GO" id="GO:0030170">
    <property type="term" value="F:pyridoxal phosphate binding"/>
    <property type="evidence" value="ECO:0007669"/>
    <property type="project" value="InterPro"/>
</dbReference>
<dbReference type="SUPFAM" id="SSF53383">
    <property type="entry name" value="PLP-dependent transferases"/>
    <property type="match status" value="1"/>
</dbReference>
<keyword evidence="3" id="KW-0808">Transferase</keyword>
<dbReference type="Pfam" id="PF00202">
    <property type="entry name" value="Aminotran_3"/>
    <property type="match status" value="1"/>
</dbReference>
<accession>A0A8J2YC75</accession>
<name>A0A8J2YC75_9RHOB</name>
<comment type="similarity">
    <text evidence="1 5">Belongs to the class-III pyridoxal-phosphate-dependent aminotransferase family.</text>
</comment>
<evidence type="ECO:0000256" key="3">
    <source>
        <dbReference type="ARBA" id="ARBA00022679"/>
    </source>
</evidence>
<dbReference type="PANTHER" id="PTHR42684">
    <property type="entry name" value="ADENOSYLMETHIONINE-8-AMINO-7-OXONONANOATE AMINOTRANSFERASE"/>
    <property type="match status" value="1"/>
</dbReference>